<feature type="compositionally biased region" description="Polar residues" evidence="9">
    <location>
        <begin position="8"/>
        <end position="20"/>
    </location>
</feature>
<dbReference type="Gene3D" id="3.90.70.10">
    <property type="entry name" value="Cysteine proteinases"/>
    <property type="match status" value="1"/>
</dbReference>
<dbReference type="SUPFAM" id="SSF49758">
    <property type="entry name" value="Calpain large subunit, middle domain (domain III)"/>
    <property type="match status" value="1"/>
</dbReference>
<reference evidence="14" key="3">
    <citation type="submission" date="2025-04" db="UniProtKB">
        <authorList>
            <consortium name="RefSeq"/>
        </authorList>
    </citation>
    <scope>IDENTIFICATION</scope>
    <source>
        <strain evidence="14">Nigerian</strain>
        <tissue evidence="14">Liver and blood</tissue>
    </source>
</reference>
<dbReference type="OMA" id="NLHWGDP"/>
<dbReference type="GO" id="GO:0005737">
    <property type="term" value="C:cytoplasm"/>
    <property type="evidence" value="ECO:0000318"/>
    <property type="project" value="GO_Central"/>
</dbReference>
<gene>
    <name evidence="12 14 15" type="primary">capn10l</name>
</gene>
<feature type="active site" evidence="7 8">
    <location>
        <position position="286"/>
    </location>
</feature>
<dbReference type="Gene3D" id="2.60.120.380">
    <property type="match status" value="1"/>
</dbReference>
<dbReference type="RefSeq" id="XP_031758129.1">
    <property type="nucleotide sequence ID" value="XM_031902269.1"/>
</dbReference>
<evidence type="ECO:0000313" key="13">
    <source>
        <dbReference type="Proteomes" id="UP000008143"/>
    </source>
</evidence>
<proteinExistence type="inferred from homology"/>
<evidence type="ECO:0000256" key="9">
    <source>
        <dbReference type="SAM" id="MobiDB-lite"/>
    </source>
</evidence>
<dbReference type="Pfam" id="PF01067">
    <property type="entry name" value="Calpain_III"/>
    <property type="match status" value="1"/>
</dbReference>
<evidence type="ECO:0000256" key="7">
    <source>
        <dbReference type="PIRSR" id="PIRSR622684-1"/>
    </source>
</evidence>
<dbReference type="PANTHER" id="PTHR10183:SF429">
    <property type="entry name" value="CALPAIN 10-LIKE"/>
    <property type="match status" value="1"/>
</dbReference>
<keyword evidence="6" id="KW-0106">Calcium</keyword>
<dbReference type="AlphaFoldDB" id="A0A6I8Q0J3"/>
<evidence type="ECO:0000256" key="3">
    <source>
        <dbReference type="ARBA" id="ARBA00022723"/>
    </source>
</evidence>
<dbReference type="PROSITE" id="PS00018">
    <property type="entry name" value="EF_HAND_1"/>
    <property type="match status" value="1"/>
</dbReference>
<dbReference type="Pfam" id="PF00648">
    <property type="entry name" value="Peptidase_C2"/>
    <property type="match status" value="1"/>
</dbReference>
<feature type="domain" description="Calpain catalytic" evidence="10">
    <location>
        <begin position="42"/>
        <end position="367"/>
    </location>
</feature>
<dbReference type="AGR" id="Xenbase:XB-GENE-5889689"/>
<dbReference type="OrthoDB" id="424753at2759"/>
<dbReference type="InterPro" id="IPR000169">
    <property type="entry name" value="Pept_cys_AS"/>
</dbReference>
<dbReference type="InterPro" id="IPR018247">
    <property type="entry name" value="EF_Hand_1_Ca_BS"/>
</dbReference>
<dbReference type="GO" id="GO:0004198">
    <property type="term" value="F:calcium-dependent cysteine-type endopeptidase activity"/>
    <property type="evidence" value="ECO:0000318"/>
    <property type="project" value="GO_Central"/>
</dbReference>
<evidence type="ECO:0000313" key="12">
    <source>
        <dbReference type="Ensembl" id="ENSXETP00000065680"/>
    </source>
</evidence>
<evidence type="ECO:0000259" key="10">
    <source>
        <dbReference type="PROSITE" id="PS50203"/>
    </source>
</evidence>
<dbReference type="Gene3D" id="1.10.238.10">
    <property type="entry name" value="EF-hand"/>
    <property type="match status" value="1"/>
</dbReference>
<dbReference type="InterPro" id="IPR038765">
    <property type="entry name" value="Papain-like_cys_pep_sf"/>
</dbReference>
<accession>A0A6I8Q0J3</accession>
<dbReference type="InterPro" id="IPR001300">
    <property type="entry name" value="Peptidase_C2_calpain_cat"/>
</dbReference>
<sequence length="708" mass="81835">MQGPMDRNANQLKLSGGSESPTMFKNQDFHALRDLHLRKGVLFNDEEFPADMRVIGPHLIDEFKIHNMEWRRPPEFCKNPHLIVDGASYFDIVQSKIGDCWVLSTIGSVTQKQTLLRNIIPADQGFTRNYAGIFHFRFWYSGKWVDVVIDDRLPFLNGDFFSVRASCAKEYWPCLLEKAYAKLLGSYQNLHWGDPAEALVNFTGALTLTLKLKGGDLHHSDIWEMVHKSSQKALITCISEKAEVMTHNRRYSVPSAMEGRDERRRSDPANKYIENIHVDNGLVDRHAYTVTDTAQVYREGCVNLIRLWNPWGRGEWIGRWSDNCSWWNDIDPEDRKKLNTKREDGEFWMSWETFVQQFSRVIICSPTLDFLNWGRDQRSWHKTSYENIWPKASGLEDSFNKDLFCKNPQYLIRISPSDEVQKGYNVIISLMQNHRNRQKFGRGWLPIGFLVSKVDAELPDPQRKMPGSFFLKDLQSGIHINKQRDVTKGLKLASGRYVITPFNADRSQESSFLLQVFLRSQGCTVELGDSQSFLKNEEKTQEETFMKYATQGGKMNSQDLQKFLNDVISKGFAPHGGIRFSTEASRSMLASMDFTCNGKLELEFFMRLWRYLNHFKAIFTDVDVDQNGFIGLSELRKAAKSAGMAVSSDQLTILLLRYGDYEMKLNFEDYLCCMVRLKSAFKRFQMLTSDGKGVYLTEGKWLKIMMSC</sequence>
<dbReference type="Bgee" id="ENSXETG00000022058">
    <property type="expression patterns" value="Expressed in testis and 2 other cell types or tissues"/>
</dbReference>
<dbReference type="InterPro" id="IPR002048">
    <property type="entry name" value="EF_hand_dom"/>
</dbReference>
<dbReference type="GO" id="GO:0005509">
    <property type="term" value="F:calcium ion binding"/>
    <property type="evidence" value="ECO:0007669"/>
    <property type="project" value="InterPro"/>
</dbReference>
<dbReference type="PROSITE" id="PS50222">
    <property type="entry name" value="EF_HAND_2"/>
    <property type="match status" value="1"/>
</dbReference>
<dbReference type="DNASU" id="394858"/>
<dbReference type="PRINTS" id="PR00704">
    <property type="entry name" value="CALPAIN"/>
</dbReference>
<dbReference type="KEGG" id="xtr:100497805"/>
<keyword evidence="5 8" id="KW-0788">Thiol protease</keyword>
<keyword evidence="2 8" id="KW-0645">Protease</keyword>
<dbReference type="FunFam" id="3.90.70.10:FF:000114">
    <property type="entry name" value="Calpain a"/>
    <property type="match status" value="1"/>
</dbReference>
<evidence type="ECO:0000256" key="1">
    <source>
        <dbReference type="ARBA" id="ARBA00007623"/>
    </source>
</evidence>
<evidence type="ECO:0000256" key="2">
    <source>
        <dbReference type="ARBA" id="ARBA00022670"/>
    </source>
</evidence>
<dbReference type="InterPro" id="IPR022682">
    <property type="entry name" value="Calpain_domain_III"/>
</dbReference>
<dbReference type="Proteomes" id="UP000008143">
    <property type="component" value="Chromosome 5"/>
</dbReference>
<dbReference type="SMART" id="SM00720">
    <property type="entry name" value="calpain_III"/>
    <property type="match status" value="1"/>
</dbReference>
<dbReference type="CTD" id="100497805"/>
<dbReference type="FunFam" id="2.60.120.380:FF:000016">
    <property type="entry name" value="Calpain 13"/>
    <property type="match status" value="1"/>
</dbReference>
<dbReference type="InterPro" id="IPR036213">
    <property type="entry name" value="Calpain_III_sf"/>
</dbReference>
<dbReference type="PROSITE" id="PS00139">
    <property type="entry name" value="THIOL_PROTEASE_CYS"/>
    <property type="match status" value="1"/>
</dbReference>
<dbReference type="GO" id="GO:0006508">
    <property type="term" value="P:proteolysis"/>
    <property type="evidence" value="ECO:0000318"/>
    <property type="project" value="GO_Central"/>
</dbReference>
<dbReference type="SMART" id="SM00054">
    <property type="entry name" value="EFh"/>
    <property type="match status" value="1"/>
</dbReference>
<feature type="region of interest" description="Disordered" evidence="9">
    <location>
        <begin position="1"/>
        <end position="20"/>
    </location>
</feature>
<reference evidence="12" key="2">
    <citation type="submission" date="2020-05" db="UniProtKB">
        <authorList>
            <consortium name="Ensembl"/>
        </authorList>
    </citation>
    <scope>IDENTIFICATION</scope>
</reference>
<evidence type="ECO:0000256" key="4">
    <source>
        <dbReference type="ARBA" id="ARBA00022801"/>
    </source>
</evidence>
<evidence type="ECO:0000256" key="8">
    <source>
        <dbReference type="PROSITE-ProRule" id="PRU00239"/>
    </source>
</evidence>
<accession>A0A7D9NM18</accession>
<dbReference type="SUPFAM" id="SSF47473">
    <property type="entry name" value="EF-hand"/>
    <property type="match status" value="1"/>
</dbReference>
<evidence type="ECO:0000256" key="5">
    <source>
        <dbReference type="ARBA" id="ARBA00022807"/>
    </source>
</evidence>
<dbReference type="GeneTree" id="ENSGT00940000160921"/>
<protein>
    <submittedName>
        <fullName evidence="12">Calpain 10-like</fullName>
    </submittedName>
    <submittedName>
        <fullName evidence="14">Calpain-1 catalytic subunit</fullName>
    </submittedName>
</protein>
<dbReference type="CDD" id="cd00044">
    <property type="entry name" value="CysPc"/>
    <property type="match status" value="1"/>
</dbReference>
<dbReference type="CDD" id="cd16195">
    <property type="entry name" value="EFh_PEF_CAPN13_14"/>
    <property type="match status" value="1"/>
</dbReference>
<evidence type="ECO:0000259" key="11">
    <source>
        <dbReference type="PROSITE" id="PS50222"/>
    </source>
</evidence>
<dbReference type="SMART" id="SM00230">
    <property type="entry name" value="CysPc"/>
    <property type="match status" value="1"/>
</dbReference>
<evidence type="ECO:0000313" key="15">
    <source>
        <dbReference type="Xenbase" id="XB-GENE-5889689"/>
    </source>
</evidence>
<dbReference type="Ensembl" id="ENSXETT00000090756">
    <property type="protein sequence ID" value="ENSXETP00000065680"/>
    <property type="gene ID" value="ENSXETG00000022058"/>
</dbReference>
<dbReference type="Xenbase" id="XB-GENE-5889689">
    <property type="gene designation" value="capn10l"/>
</dbReference>
<dbReference type="PROSITE" id="PS50203">
    <property type="entry name" value="CALPAIN_CAT"/>
    <property type="match status" value="1"/>
</dbReference>
<dbReference type="InterPro" id="IPR022684">
    <property type="entry name" value="Calpain_cysteine_protease"/>
</dbReference>
<dbReference type="SUPFAM" id="SSF54001">
    <property type="entry name" value="Cysteine proteinases"/>
    <property type="match status" value="1"/>
</dbReference>
<keyword evidence="3" id="KW-0479">Metal-binding</keyword>
<reference evidence="12" key="1">
    <citation type="journal article" date="2010" name="Science">
        <title>The genome of the Western clawed frog Xenopus tropicalis.</title>
        <authorList>
            <person name="Hellsten U."/>
            <person name="Harland R.M."/>
            <person name="Gilchrist M.J."/>
            <person name="Hendrix D."/>
            <person name="Jurka J."/>
            <person name="Kapitonov V."/>
            <person name="Ovcharenko I."/>
            <person name="Putnam N.H."/>
            <person name="Shu S."/>
            <person name="Taher L."/>
            <person name="Blitz I.L."/>
            <person name="Blumberg B."/>
            <person name="Dichmann D.S."/>
            <person name="Dubchak I."/>
            <person name="Amaya E."/>
            <person name="Detter J.C."/>
            <person name="Fletcher R."/>
            <person name="Gerhard D.S."/>
            <person name="Goodstein D."/>
            <person name="Graves T."/>
            <person name="Grigoriev I.V."/>
            <person name="Grimwood J."/>
            <person name="Kawashima T."/>
            <person name="Lindquist E."/>
            <person name="Lucas S.M."/>
            <person name="Mead P.E."/>
            <person name="Mitros T."/>
            <person name="Ogino H."/>
            <person name="Ohta Y."/>
            <person name="Poliakov A.V."/>
            <person name="Pollet N."/>
            <person name="Robert J."/>
            <person name="Salamov A."/>
            <person name="Sater A.K."/>
            <person name="Schmutz J."/>
            <person name="Terry A."/>
            <person name="Vize P.D."/>
            <person name="Warren W.C."/>
            <person name="Wells D."/>
            <person name="Wills A."/>
            <person name="Wilson R.K."/>
            <person name="Zimmerman L.B."/>
            <person name="Zorn A.M."/>
            <person name="Grainger R."/>
            <person name="Grammer T."/>
            <person name="Khokha M.K."/>
            <person name="Richardson P.M."/>
            <person name="Rokhsar D.S."/>
        </authorList>
    </citation>
    <scope>NUCLEOTIDE SEQUENCE [LARGE SCALE GENOMIC DNA]</scope>
    <source>
        <strain evidence="12">Nigerian</strain>
    </source>
</reference>
<feature type="domain" description="EF-hand" evidence="11">
    <location>
        <begin position="610"/>
        <end position="645"/>
    </location>
</feature>
<organism evidence="12">
    <name type="scientific">Xenopus tropicalis</name>
    <name type="common">Western clawed frog</name>
    <name type="synonym">Silurana tropicalis</name>
    <dbReference type="NCBI Taxonomy" id="8364"/>
    <lineage>
        <taxon>Eukaryota</taxon>
        <taxon>Metazoa</taxon>
        <taxon>Chordata</taxon>
        <taxon>Craniata</taxon>
        <taxon>Vertebrata</taxon>
        <taxon>Euteleostomi</taxon>
        <taxon>Amphibia</taxon>
        <taxon>Batrachia</taxon>
        <taxon>Anura</taxon>
        <taxon>Pipoidea</taxon>
        <taxon>Pipidae</taxon>
        <taxon>Xenopodinae</taxon>
        <taxon>Xenopus</taxon>
        <taxon>Silurana</taxon>
    </lineage>
</organism>
<comment type="similarity">
    <text evidence="1">Belongs to the peptidase C2 family.</text>
</comment>
<dbReference type="Ensembl" id="ENSXETT00000047750">
    <property type="protein sequence ID" value="ENSXETP00000047750"/>
    <property type="gene ID" value="ENSXETG00000022058"/>
</dbReference>
<keyword evidence="4 8" id="KW-0378">Hydrolase</keyword>
<evidence type="ECO:0000256" key="6">
    <source>
        <dbReference type="ARBA" id="ARBA00022837"/>
    </source>
</evidence>
<keyword evidence="13" id="KW-1185">Reference proteome</keyword>
<dbReference type="InterPro" id="IPR011992">
    <property type="entry name" value="EF-hand-dom_pair"/>
</dbReference>
<name>A0A6I8Q0J3_XENTR</name>
<dbReference type="GeneID" id="100497805"/>
<dbReference type="PANTHER" id="PTHR10183">
    <property type="entry name" value="CALPAIN"/>
    <property type="match status" value="1"/>
</dbReference>
<evidence type="ECO:0000313" key="14">
    <source>
        <dbReference type="RefSeq" id="XP_031758129.1"/>
    </source>
</evidence>
<feature type="active site" evidence="7 8">
    <location>
        <position position="309"/>
    </location>
</feature>
<feature type="active site" evidence="7 8">
    <location>
        <position position="100"/>
    </location>
</feature>
<dbReference type="InterPro" id="IPR022683">
    <property type="entry name" value="Calpain_III"/>
</dbReference>